<keyword evidence="1" id="KW-1133">Transmembrane helix</keyword>
<organism evidence="2 3">
    <name type="scientific">Vanilla planifolia</name>
    <name type="common">Vanilla</name>
    <dbReference type="NCBI Taxonomy" id="51239"/>
    <lineage>
        <taxon>Eukaryota</taxon>
        <taxon>Viridiplantae</taxon>
        <taxon>Streptophyta</taxon>
        <taxon>Embryophyta</taxon>
        <taxon>Tracheophyta</taxon>
        <taxon>Spermatophyta</taxon>
        <taxon>Magnoliopsida</taxon>
        <taxon>Liliopsida</taxon>
        <taxon>Asparagales</taxon>
        <taxon>Orchidaceae</taxon>
        <taxon>Vanilloideae</taxon>
        <taxon>Vanilleae</taxon>
        <taxon>Vanilla</taxon>
    </lineage>
</organism>
<sequence>MQRFVGKHTPRKFVIALSCVVLCSLGLFVDNLWKSSWQMSPHSASSLWSSGIDMGLASACTMPRNTPFEWEEMPSAPVPGLDGASDKLKNLLYVFAGYGTIDFDSHPKRTYMEATKTKEVLRSCGMISFLLLAVKKVTLCLNLVLLFSSAAANGGRMPYRMKTTLAGFSNAGCIRLRAARQGTR</sequence>
<dbReference type="InterPro" id="IPR053256">
    <property type="entry name" value="Kelch_repeat-containing"/>
</dbReference>
<dbReference type="OrthoDB" id="1608002at2759"/>
<protein>
    <submittedName>
        <fullName evidence="2">Uncharacterized protein</fullName>
    </submittedName>
</protein>
<keyword evidence="1" id="KW-0812">Transmembrane</keyword>
<dbReference type="PANTHER" id="PTHR46773">
    <property type="match status" value="1"/>
</dbReference>
<accession>A0A835RTG8</accession>
<keyword evidence="1" id="KW-0472">Membrane</keyword>
<comment type="caution">
    <text evidence="2">The sequence shown here is derived from an EMBL/GenBank/DDBJ whole genome shotgun (WGS) entry which is preliminary data.</text>
</comment>
<name>A0A835RTG8_VANPL</name>
<dbReference type="EMBL" id="JADCNL010000001">
    <property type="protein sequence ID" value="KAG0498006.1"/>
    <property type="molecule type" value="Genomic_DNA"/>
</dbReference>
<dbReference type="Proteomes" id="UP000636800">
    <property type="component" value="Chromosome 1"/>
</dbReference>
<evidence type="ECO:0000313" key="2">
    <source>
        <dbReference type="EMBL" id="KAG0498006.1"/>
    </source>
</evidence>
<feature type="transmembrane region" description="Helical" evidence="1">
    <location>
        <begin position="126"/>
        <end position="152"/>
    </location>
</feature>
<evidence type="ECO:0000313" key="3">
    <source>
        <dbReference type="Proteomes" id="UP000636800"/>
    </source>
</evidence>
<feature type="transmembrane region" description="Helical" evidence="1">
    <location>
        <begin position="12"/>
        <end position="29"/>
    </location>
</feature>
<gene>
    <name evidence="2" type="ORF">HPP92_002697</name>
</gene>
<dbReference type="PANTHER" id="PTHR46773:SF3">
    <property type="entry name" value="OS08G0128000 PROTEIN"/>
    <property type="match status" value="1"/>
</dbReference>
<keyword evidence="3" id="KW-1185">Reference proteome</keyword>
<dbReference type="AlphaFoldDB" id="A0A835RTG8"/>
<reference evidence="2 3" key="1">
    <citation type="journal article" date="2020" name="Nat. Food">
        <title>A phased Vanilla planifolia genome enables genetic improvement of flavour and production.</title>
        <authorList>
            <person name="Hasing T."/>
            <person name="Tang H."/>
            <person name="Brym M."/>
            <person name="Khazi F."/>
            <person name="Huang T."/>
            <person name="Chambers A.H."/>
        </authorList>
    </citation>
    <scope>NUCLEOTIDE SEQUENCE [LARGE SCALE GENOMIC DNA]</scope>
    <source>
        <tissue evidence="2">Leaf</tissue>
    </source>
</reference>
<evidence type="ECO:0000256" key="1">
    <source>
        <dbReference type="SAM" id="Phobius"/>
    </source>
</evidence>
<proteinExistence type="predicted"/>